<evidence type="ECO:0000256" key="2">
    <source>
        <dbReference type="ARBA" id="ARBA00022679"/>
    </source>
</evidence>
<proteinExistence type="inferred from homology"/>
<dbReference type="Gene3D" id="1.10.135.10">
    <property type="entry name" value="ATP:guanido phosphotransferase, N-terminal domain"/>
    <property type="match status" value="1"/>
</dbReference>
<comment type="similarity">
    <text evidence="1">Belongs to the ATP:guanido phosphotransferase family.</text>
</comment>
<dbReference type="PROSITE" id="PS51509">
    <property type="entry name" value="PHOSPHAGEN_KINASE_N"/>
    <property type="match status" value="1"/>
</dbReference>
<gene>
    <name evidence="8" type="ORF">MNB_SV-10-110</name>
</gene>
<dbReference type="EC" id="2.7.3.-" evidence="8"/>
<dbReference type="SUPFAM" id="SSF48034">
    <property type="entry name" value="Guanido kinase N-terminal domain"/>
    <property type="match status" value="1"/>
</dbReference>
<evidence type="ECO:0000256" key="5">
    <source>
        <dbReference type="ARBA" id="ARBA00022840"/>
    </source>
</evidence>
<name>A0A1W1BVR7_9ZZZZ</name>
<evidence type="ECO:0000259" key="7">
    <source>
        <dbReference type="PROSITE" id="PS51510"/>
    </source>
</evidence>
<keyword evidence="5" id="KW-0067">ATP-binding</keyword>
<protein>
    <submittedName>
        <fullName evidence="8">Putative ATP:guanido phosphotransferase YacI</fullName>
        <ecNumber evidence="8">2.7.3.-</ecNumber>
    </submittedName>
</protein>
<dbReference type="FunFam" id="1.10.135.10:FF:000003">
    <property type="entry name" value="Three-domain arginine kinase"/>
    <property type="match status" value="1"/>
</dbReference>
<dbReference type="Gene3D" id="3.30.590.10">
    <property type="entry name" value="Glutamine synthetase/guanido kinase, catalytic domain"/>
    <property type="match status" value="1"/>
</dbReference>
<evidence type="ECO:0000256" key="4">
    <source>
        <dbReference type="ARBA" id="ARBA00022777"/>
    </source>
</evidence>
<dbReference type="PANTHER" id="PTHR11547">
    <property type="entry name" value="ARGININE OR CREATINE KINASE"/>
    <property type="match status" value="1"/>
</dbReference>
<keyword evidence="4" id="KW-0418">Kinase</keyword>
<evidence type="ECO:0000259" key="6">
    <source>
        <dbReference type="PROSITE" id="PS51509"/>
    </source>
</evidence>
<dbReference type="FunFam" id="3.30.590.10:FF:000006">
    <property type="entry name" value="Arginine kinase 1"/>
    <property type="match status" value="1"/>
</dbReference>
<dbReference type="InterPro" id="IPR022414">
    <property type="entry name" value="ATP-guanido_PTrfase_cat"/>
</dbReference>
<keyword evidence="2 8" id="KW-0808">Transferase</keyword>
<dbReference type="PROSITE" id="PS51510">
    <property type="entry name" value="PHOSPHAGEN_KINASE_C"/>
    <property type="match status" value="1"/>
</dbReference>
<dbReference type="CDD" id="cd07931">
    <property type="entry name" value="eukaryotic_phosphagen_kinases"/>
    <property type="match status" value="1"/>
</dbReference>
<feature type="domain" description="Phosphagen kinase N-terminal" evidence="6">
    <location>
        <begin position="1"/>
        <end position="78"/>
    </location>
</feature>
<dbReference type="AlphaFoldDB" id="A0A1W1BVR7"/>
<dbReference type="GO" id="GO:0004111">
    <property type="term" value="F:creatine kinase activity"/>
    <property type="evidence" value="ECO:0007669"/>
    <property type="project" value="InterPro"/>
</dbReference>
<keyword evidence="3" id="KW-0547">Nucleotide-binding</keyword>
<organism evidence="8">
    <name type="scientific">hydrothermal vent metagenome</name>
    <dbReference type="NCBI Taxonomy" id="652676"/>
    <lineage>
        <taxon>unclassified sequences</taxon>
        <taxon>metagenomes</taxon>
        <taxon>ecological metagenomes</taxon>
    </lineage>
</organism>
<accession>A0A1W1BVR7</accession>
<dbReference type="Pfam" id="PF00217">
    <property type="entry name" value="ATP-gua_Ptrans"/>
    <property type="match status" value="1"/>
</dbReference>
<dbReference type="PROSITE" id="PS00112">
    <property type="entry name" value="PHOSPHAGEN_KINASE"/>
    <property type="match status" value="1"/>
</dbReference>
<dbReference type="PANTHER" id="PTHR11547:SF38">
    <property type="entry name" value="ARGININE KINASE 1-RELATED"/>
    <property type="match status" value="1"/>
</dbReference>
<dbReference type="GO" id="GO:0005615">
    <property type="term" value="C:extracellular space"/>
    <property type="evidence" value="ECO:0007669"/>
    <property type="project" value="TreeGrafter"/>
</dbReference>
<dbReference type="InterPro" id="IPR014746">
    <property type="entry name" value="Gln_synth/guanido_kin_cat_dom"/>
</dbReference>
<dbReference type="InterPro" id="IPR022413">
    <property type="entry name" value="ATP-guanido_PTrfase_N"/>
</dbReference>
<dbReference type="SUPFAM" id="SSF55931">
    <property type="entry name" value="Glutamine synthetase/guanido kinase"/>
    <property type="match status" value="1"/>
</dbReference>
<evidence type="ECO:0000256" key="1">
    <source>
        <dbReference type="ARBA" id="ARBA00006798"/>
    </source>
</evidence>
<evidence type="ECO:0000256" key="3">
    <source>
        <dbReference type="ARBA" id="ARBA00022741"/>
    </source>
</evidence>
<reference evidence="8" key="1">
    <citation type="submission" date="2016-10" db="EMBL/GenBank/DDBJ databases">
        <authorList>
            <person name="de Groot N.N."/>
        </authorList>
    </citation>
    <scope>NUCLEOTIDE SEQUENCE</scope>
</reference>
<feature type="domain" description="Phosphagen kinase C-terminal" evidence="7">
    <location>
        <begin position="105"/>
        <end position="342"/>
    </location>
</feature>
<dbReference type="InterPro" id="IPR036802">
    <property type="entry name" value="ATP-guanido_PTrfase_N_sf"/>
</dbReference>
<evidence type="ECO:0000313" key="8">
    <source>
        <dbReference type="EMBL" id="SFV57603.1"/>
    </source>
</evidence>
<dbReference type="EMBL" id="FPHL01000015">
    <property type="protein sequence ID" value="SFV57603.1"/>
    <property type="molecule type" value="Genomic_DNA"/>
</dbReference>
<sequence length="343" mass="38904">MNYPKFPENCRSLLCKYLTPEVFEVLKDKKTSNGFTLEQAINSGVKNPDSSIGVYAGDKESYRVFSLLFDPIIEEYHGFTKEDAHHSNMEPDLLKAPHPDPEGRFIRSTRIRVGRNVDKMLLGPAITREQRNRVEADVVKALEHLEGELGGKYYPLLGMSKEVQDALIKDHFLFKEGDRFLDAAGLNRDWPEGRGIYHNNDKTFLVWVNEEDQLRIISMQQGGDIKEVFTRLVNAVKNIETKIPFSYSYHLGFITSCPTNLGTAMRASVHIALPKLSQDMEAFKAITDKYHLQIRGIHGEHSESEGGVYDISNRRRLGITEVQAVQDMYDGVVALIEAEKALD</sequence>
<dbReference type="InterPro" id="IPR022415">
    <property type="entry name" value="ATP-guanido_PTrfase_AS"/>
</dbReference>
<dbReference type="Pfam" id="PF02807">
    <property type="entry name" value="ATP-gua_PtransN"/>
    <property type="match status" value="1"/>
</dbReference>
<dbReference type="InterPro" id="IPR000749">
    <property type="entry name" value="ATP-guanido_PTrfase"/>
</dbReference>
<dbReference type="GO" id="GO:0005524">
    <property type="term" value="F:ATP binding"/>
    <property type="evidence" value="ECO:0007669"/>
    <property type="project" value="UniProtKB-KW"/>
</dbReference>
<dbReference type="GO" id="GO:0046314">
    <property type="term" value="P:phosphocreatine biosynthetic process"/>
    <property type="evidence" value="ECO:0007669"/>
    <property type="project" value="InterPro"/>
</dbReference>